<keyword evidence="4 7" id="KW-0560">Oxidoreductase</keyword>
<dbReference type="AlphaFoldDB" id="A0A1I1E5V8"/>
<dbReference type="Gene3D" id="3.50.50.60">
    <property type="entry name" value="FAD/NAD(P)-binding domain"/>
    <property type="match status" value="2"/>
</dbReference>
<dbReference type="GO" id="GO:0004791">
    <property type="term" value="F:thioredoxin-disulfide reductase (NADPH) activity"/>
    <property type="evidence" value="ECO:0007669"/>
    <property type="project" value="UniProtKB-UniRule"/>
</dbReference>
<keyword evidence="8" id="KW-0521">NADP</keyword>
<dbReference type="RefSeq" id="WP_092319006.1">
    <property type="nucleotide sequence ID" value="NZ_FOKY01000005.1"/>
</dbReference>
<accession>A0A1I1E5V8</accession>
<dbReference type="OrthoDB" id="9806179at2"/>
<comment type="cofactor">
    <cofactor evidence="8">
        <name>FAD</name>
        <dbReference type="ChEBI" id="CHEBI:57692"/>
    </cofactor>
    <text evidence="8">Binds 1 FAD per subunit.</text>
</comment>
<evidence type="ECO:0000256" key="6">
    <source>
        <dbReference type="ARBA" id="ARBA00023284"/>
    </source>
</evidence>
<evidence type="ECO:0000256" key="7">
    <source>
        <dbReference type="RuleBase" id="RU003880"/>
    </source>
</evidence>
<organism evidence="10 11">
    <name type="scientific">Brevinema andersonii</name>
    <dbReference type="NCBI Taxonomy" id="34097"/>
    <lineage>
        <taxon>Bacteria</taxon>
        <taxon>Pseudomonadati</taxon>
        <taxon>Spirochaetota</taxon>
        <taxon>Spirochaetia</taxon>
        <taxon>Brevinematales</taxon>
        <taxon>Brevinemataceae</taxon>
        <taxon>Brevinema</taxon>
    </lineage>
</organism>
<dbReference type="EC" id="1.8.1.9" evidence="7"/>
<dbReference type="InterPro" id="IPR008255">
    <property type="entry name" value="Pyr_nucl-diS_OxRdtase_2_AS"/>
</dbReference>
<evidence type="ECO:0000313" key="10">
    <source>
        <dbReference type="EMBL" id="SFB80300.1"/>
    </source>
</evidence>
<keyword evidence="6 7" id="KW-0676">Redox-active center</keyword>
<dbReference type="GO" id="GO:0019430">
    <property type="term" value="P:removal of superoxide radicals"/>
    <property type="evidence" value="ECO:0007669"/>
    <property type="project" value="UniProtKB-UniRule"/>
</dbReference>
<dbReference type="PRINTS" id="PR00469">
    <property type="entry name" value="PNDRDTASEII"/>
</dbReference>
<dbReference type="PRINTS" id="PR00368">
    <property type="entry name" value="FADPNR"/>
</dbReference>
<feature type="domain" description="FAD/NAD(P)-binding" evidence="9">
    <location>
        <begin position="6"/>
        <end position="293"/>
    </location>
</feature>
<dbReference type="Pfam" id="PF07992">
    <property type="entry name" value="Pyr_redox_2"/>
    <property type="match status" value="1"/>
</dbReference>
<keyword evidence="3 7" id="KW-0274">FAD</keyword>
<dbReference type="GO" id="GO:0005737">
    <property type="term" value="C:cytoplasm"/>
    <property type="evidence" value="ECO:0007669"/>
    <property type="project" value="InterPro"/>
</dbReference>
<dbReference type="SUPFAM" id="SSF51905">
    <property type="entry name" value="FAD/NAD(P)-binding domain"/>
    <property type="match status" value="1"/>
</dbReference>
<evidence type="ECO:0000256" key="1">
    <source>
        <dbReference type="ARBA" id="ARBA00009333"/>
    </source>
</evidence>
<sequence>MENIVDLAVIGAGPAGMTAAIYSARAGYRVCLFEQLAAGGQAALTHMIDNYPGFPEGINGMELADLMRKQVERFNAEFVYDNVVWLSKYDNLFEITTGTNASYQVKSILIATGTASKRLGVKGEDHFFGRGVGTCAVCDGAFYKDKVVAVIGGGNSALEESIFLSKIAAKVFIIHRRDEFRAEKFIQKAVLDNPKIEILFDTVVEEIKGSLTVETLLLKNVKNNSLFEKKVDGVFLYVGLDPNTSWLDESYKEKDGFISVDSAGRIPHVAGAFAAGDCCRNAIKQVAVAVGDGAKVSYAITHYLETFNA</sequence>
<keyword evidence="2 7" id="KW-0285">Flavoprotein</keyword>
<dbReference type="InterPro" id="IPR050097">
    <property type="entry name" value="Ferredoxin-NADP_redctase_2"/>
</dbReference>
<dbReference type="Proteomes" id="UP000240042">
    <property type="component" value="Unassembled WGS sequence"/>
</dbReference>
<comment type="catalytic activity">
    <reaction evidence="7">
        <text>[thioredoxin]-dithiol + NADP(+) = [thioredoxin]-disulfide + NADPH + H(+)</text>
        <dbReference type="Rhea" id="RHEA:20345"/>
        <dbReference type="Rhea" id="RHEA-COMP:10698"/>
        <dbReference type="Rhea" id="RHEA-COMP:10700"/>
        <dbReference type="ChEBI" id="CHEBI:15378"/>
        <dbReference type="ChEBI" id="CHEBI:29950"/>
        <dbReference type="ChEBI" id="CHEBI:50058"/>
        <dbReference type="ChEBI" id="CHEBI:57783"/>
        <dbReference type="ChEBI" id="CHEBI:58349"/>
        <dbReference type="EC" id="1.8.1.9"/>
    </reaction>
</comment>
<evidence type="ECO:0000256" key="4">
    <source>
        <dbReference type="ARBA" id="ARBA00023002"/>
    </source>
</evidence>
<reference evidence="11" key="1">
    <citation type="submission" date="2016-10" db="EMBL/GenBank/DDBJ databases">
        <authorList>
            <person name="Varghese N."/>
            <person name="Submissions S."/>
        </authorList>
    </citation>
    <scope>NUCLEOTIDE SEQUENCE [LARGE SCALE GENOMIC DNA]</scope>
    <source>
        <strain evidence="11">ATCC 43811</strain>
    </source>
</reference>
<dbReference type="PANTHER" id="PTHR48105">
    <property type="entry name" value="THIOREDOXIN REDUCTASE 1-RELATED-RELATED"/>
    <property type="match status" value="1"/>
</dbReference>
<dbReference type="STRING" id="34097.SAMN02745150_00869"/>
<evidence type="ECO:0000256" key="5">
    <source>
        <dbReference type="ARBA" id="ARBA00023157"/>
    </source>
</evidence>
<protein>
    <recommendedName>
        <fullName evidence="7">Thioredoxin reductase</fullName>
        <ecNumber evidence="7">1.8.1.9</ecNumber>
    </recommendedName>
</protein>
<dbReference type="EMBL" id="FOKY01000005">
    <property type="protein sequence ID" value="SFB80300.1"/>
    <property type="molecule type" value="Genomic_DNA"/>
</dbReference>
<comment type="similarity">
    <text evidence="1 7">Belongs to the class-II pyridine nucleotide-disulfide oxidoreductase family.</text>
</comment>
<keyword evidence="5" id="KW-1015">Disulfide bond</keyword>
<dbReference type="PROSITE" id="PS00573">
    <property type="entry name" value="PYRIDINE_REDOX_2"/>
    <property type="match status" value="1"/>
</dbReference>
<gene>
    <name evidence="10" type="ORF">SAMN02745150_00869</name>
</gene>
<comment type="subunit">
    <text evidence="7">Homodimer.</text>
</comment>
<dbReference type="InterPro" id="IPR036188">
    <property type="entry name" value="FAD/NAD-bd_sf"/>
</dbReference>
<proteinExistence type="inferred from homology"/>
<evidence type="ECO:0000256" key="2">
    <source>
        <dbReference type="ARBA" id="ARBA00022630"/>
    </source>
</evidence>
<evidence type="ECO:0000313" key="11">
    <source>
        <dbReference type="Proteomes" id="UP000240042"/>
    </source>
</evidence>
<evidence type="ECO:0000256" key="3">
    <source>
        <dbReference type="ARBA" id="ARBA00022827"/>
    </source>
</evidence>
<evidence type="ECO:0000256" key="8">
    <source>
        <dbReference type="RuleBase" id="RU003881"/>
    </source>
</evidence>
<dbReference type="NCBIfam" id="TIGR01292">
    <property type="entry name" value="TRX_reduct"/>
    <property type="match status" value="1"/>
</dbReference>
<dbReference type="InterPro" id="IPR023753">
    <property type="entry name" value="FAD/NAD-binding_dom"/>
</dbReference>
<keyword evidence="11" id="KW-1185">Reference proteome</keyword>
<dbReference type="InterPro" id="IPR005982">
    <property type="entry name" value="Thioredox_Rdtase"/>
</dbReference>
<evidence type="ECO:0000259" key="9">
    <source>
        <dbReference type="Pfam" id="PF07992"/>
    </source>
</evidence>
<name>A0A1I1E5V8_BREAD</name>